<protein>
    <submittedName>
        <fullName evidence="1">Uncharacterized protein</fullName>
    </submittedName>
</protein>
<sequence>MRVRADPTANVNKRQSMQSYSAEQTRNTIMISLLNNMNKLSQ</sequence>
<evidence type="ECO:0000313" key="1">
    <source>
        <dbReference type="EMBL" id="JAD95151.1"/>
    </source>
</evidence>
<name>A0A0A9E521_ARUDO</name>
<reference evidence="1" key="2">
    <citation type="journal article" date="2015" name="Data Brief">
        <title>Shoot transcriptome of the giant reed, Arundo donax.</title>
        <authorList>
            <person name="Barrero R.A."/>
            <person name="Guerrero F.D."/>
            <person name="Moolhuijzen P."/>
            <person name="Goolsby J.A."/>
            <person name="Tidwell J."/>
            <person name="Bellgard S.E."/>
            <person name="Bellgard M.I."/>
        </authorList>
    </citation>
    <scope>NUCLEOTIDE SEQUENCE</scope>
    <source>
        <tissue evidence="1">Shoot tissue taken approximately 20 cm above the soil surface</tissue>
    </source>
</reference>
<proteinExistence type="predicted"/>
<dbReference type="AlphaFoldDB" id="A0A0A9E521"/>
<reference evidence="1" key="1">
    <citation type="submission" date="2014-09" db="EMBL/GenBank/DDBJ databases">
        <authorList>
            <person name="Magalhaes I.L.F."/>
            <person name="Oliveira U."/>
            <person name="Santos F.R."/>
            <person name="Vidigal T.H.D.A."/>
            <person name="Brescovit A.D."/>
            <person name="Santos A.J."/>
        </authorList>
    </citation>
    <scope>NUCLEOTIDE SEQUENCE</scope>
    <source>
        <tissue evidence="1">Shoot tissue taken approximately 20 cm above the soil surface</tissue>
    </source>
</reference>
<accession>A0A0A9E521</accession>
<organism evidence="1">
    <name type="scientific">Arundo donax</name>
    <name type="common">Giant reed</name>
    <name type="synonym">Donax arundinaceus</name>
    <dbReference type="NCBI Taxonomy" id="35708"/>
    <lineage>
        <taxon>Eukaryota</taxon>
        <taxon>Viridiplantae</taxon>
        <taxon>Streptophyta</taxon>
        <taxon>Embryophyta</taxon>
        <taxon>Tracheophyta</taxon>
        <taxon>Spermatophyta</taxon>
        <taxon>Magnoliopsida</taxon>
        <taxon>Liliopsida</taxon>
        <taxon>Poales</taxon>
        <taxon>Poaceae</taxon>
        <taxon>PACMAD clade</taxon>
        <taxon>Arundinoideae</taxon>
        <taxon>Arundineae</taxon>
        <taxon>Arundo</taxon>
    </lineage>
</organism>
<dbReference type="EMBL" id="GBRH01202744">
    <property type="protein sequence ID" value="JAD95151.1"/>
    <property type="molecule type" value="Transcribed_RNA"/>
</dbReference>